<name>A0A4S9X9B4_AURPU</name>
<reference evidence="2 3" key="1">
    <citation type="submission" date="2018-10" db="EMBL/GenBank/DDBJ databases">
        <title>Fifty Aureobasidium pullulans genomes reveal a recombining polyextremotolerant generalist.</title>
        <authorList>
            <person name="Gostincar C."/>
            <person name="Turk M."/>
            <person name="Zajc J."/>
            <person name="Gunde-Cimerman N."/>
        </authorList>
    </citation>
    <scope>NUCLEOTIDE SEQUENCE [LARGE SCALE GENOMIC DNA]</scope>
    <source>
        <strain evidence="2 3">EXF-3403</strain>
    </source>
</reference>
<sequence length="384" mass="41406">MWQAFSSTAIFYFRITFSNNTFTFTLILTIAMALGFVDAIGLLGTGLGIIQFGLDNFVPDQKDAQGTIVGIKGGDGAGASNTLVGNLFITSARQTMISDKSNQGGKISKVYAYNSQNVQLGTAGSQTMAGNADYLTYTVDQDVPGAQGQYVGIQNGNDATCIAWITVKMFDNSLGGAWTGDIGRSCGQSWFESQEVAGQLEDGSVYRPSCTWLDGNHDNEIPSAALKFSTYSYGPDTSHVTLDRDACASTIFAADEKEIKDAPIDTSMAKRSNLQRRARLSWMEQKLVISNIPSHSATNLCNSETSWGPDFADSYGMLCDMGTKTLYTLCSKEQIDGCVNISTEQASNSTNTASVAMQQRSIAKRTVSTAFKTYEQTSVWGDNN</sequence>
<organism evidence="2 3">
    <name type="scientific">Aureobasidium pullulans</name>
    <name type="common">Black yeast</name>
    <name type="synonym">Pullularia pullulans</name>
    <dbReference type="NCBI Taxonomy" id="5580"/>
    <lineage>
        <taxon>Eukaryota</taxon>
        <taxon>Fungi</taxon>
        <taxon>Dikarya</taxon>
        <taxon>Ascomycota</taxon>
        <taxon>Pezizomycotina</taxon>
        <taxon>Dothideomycetes</taxon>
        <taxon>Dothideomycetidae</taxon>
        <taxon>Dothideales</taxon>
        <taxon>Saccotheciaceae</taxon>
        <taxon>Aureobasidium</taxon>
    </lineage>
</organism>
<keyword evidence="1" id="KW-0472">Membrane</keyword>
<feature type="transmembrane region" description="Helical" evidence="1">
    <location>
        <begin position="21"/>
        <end position="54"/>
    </location>
</feature>
<protein>
    <submittedName>
        <fullName evidence="2">Uncharacterized protein</fullName>
    </submittedName>
</protein>
<keyword evidence="1" id="KW-0812">Transmembrane</keyword>
<accession>A0A4S9X9B4</accession>
<comment type="caution">
    <text evidence="2">The sequence shown here is derived from an EMBL/GenBank/DDBJ whole genome shotgun (WGS) entry which is preliminary data.</text>
</comment>
<dbReference type="EMBL" id="QZBT01000210">
    <property type="protein sequence ID" value="THZ75320.1"/>
    <property type="molecule type" value="Genomic_DNA"/>
</dbReference>
<evidence type="ECO:0000313" key="3">
    <source>
        <dbReference type="Proteomes" id="UP000310039"/>
    </source>
</evidence>
<gene>
    <name evidence="2" type="ORF">D6C84_09144</name>
</gene>
<dbReference type="Proteomes" id="UP000310039">
    <property type="component" value="Unassembled WGS sequence"/>
</dbReference>
<keyword evidence="1" id="KW-1133">Transmembrane helix</keyword>
<proteinExistence type="predicted"/>
<evidence type="ECO:0000256" key="1">
    <source>
        <dbReference type="SAM" id="Phobius"/>
    </source>
</evidence>
<dbReference type="AlphaFoldDB" id="A0A4S9X9B4"/>
<evidence type="ECO:0000313" key="2">
    <source>
        <dbReference type="EMBL" id="THZ75320.1"/>
    </source>
</evidence>